<evidence type="ECO:0000313" key="3">
    <source>
        <dbReference type="EMBL" id="CAK0833030.1"/>
    </source>
</evidence>
<feature type="region of interest" description="Disordered" evidence="1">
    <location>
        <begin position="658"/>
        <end position="689"/>
    </location>
</feature>
<dbReference type="Pfam" id="PF02338">
    <property type="entry name" value="OTU"/>
    <property type="match status" value="1"/>
</dbReference>
<dbReference type="Proteomes" id="UP001189429">
    <property type="component" value="Unassembled WGS sequence"/>
</dbReference>
<comment type="caution">
    <text evidence="3">The sequence shown here is derived from an EMBL/GenBank/DDBJ whole genome shotgun (WGS) entry which is preliminary data.</text>
</comment>
<feature type="compositionally biased region" description="Basic and acidic residues" evidence="1">
    <location>
        <begin position="259"/>
        <end position="269"/>
    </location>
</feature>
<sequence length="850" mass="94755">MRKEGVDQAIAKGGQRGIFFHTLARERKAAVEPVRFVDRNKEESDMAYLRRALEEAEKLGCSKGLAFRQGGGSDLGLRGVEPADLRSPTWRILNLPRWWAACEVTAWLTAAGWSHLEILAPPSGRLGWLLKGRPGESQPQASGQGQEAWTIQLDGTEVMVQRYVRGGPQGTVQQPTACRPWTWKPPQPDASAARPEAQGGAASRKDEGGKGQTGGAVGGSQEKQTAKTMEVDEEEAESIAIDSEAARATNAGKGYLDAVRERASKRQQEDAEDDALEGDAKVQAKKRREEARKTQDEELRRKFEAQLQEEMQGAPRTKKAKAQTVQAKYRTELEDDTFKAFDWGTDGADCGYRAMAAQYALSKGKSMQEVADKAQTLARTMRVNAATQIRMHSKRFEAYWPSIQGSLGASNIEGGACPKNWAEYLEALKRPQRWVDGPGLAAAAEVLQRVVVVHQWHEKKEGDKAKGWRVLVVVEPFEEKDLQEARKVRPIHIGVEANHYVALMYKDEAELHRWVHSKRKATKDNHVKQIAKIPRAAGGASTAGDRLPVEEKLEWRCNLCPDVVVRAIPCRRDDLLEKPHFGVNYYLAKRRRRHIQQRHQGEKEKVAPIAERGGIPPLSHSIPKTVRQWTCGFCGIGQASGYQGMAVKQRLRHYREAHPETTNSERRSVGHTANGGNYDKGQKNPGKSKRLLTRWAARVDKKKIGAHYIRVVKLTSPGLKGALGGRGAERQTRTCTKCMGLWTGTASLKILKENSCVPFSSPLSRWRWMKRLQAWAQAEPEDKKMLRDTWSEGPGKNPTEHQWGAIEAAAEAARKANEEEDASKAARFRAAARKELAALLPKRARKRSLC</sequence>
<reference evidence="3" key="1">
    <citation type="submission" date="2023-10" db="EMBL/GenBank/DDBJ databases">
        <authorList>
            <person name="Chen Y."/>
            <person name="Shah S."/>
            <person name="Dougan E. K."/>
            <person name="Thang M."/>
            <person name="Chan C."/>
        </authorList>
    </citation>
    <scope>NUCLEOTIDE SEQUENCE [LARGE SCALE GENOMIC DNA]</scope>
</reference>
<proteinExistence type="predicted"/>
<evidence type="ECO:0000256" key="1">
    <source>
        <dbReference type="SAM" id="MobiDB-lite"/>
    </source>
</evidence>
<gene>
    <name evidence="3" type="ORF">PCOR1329_LOCUS30861</name>
</gene>
<dbReference type="SUPFAM" id="SSF54001">
    <property type="entry name" value="Cysteine proteinases"/>
    <property type="match status" value="1"/>
</dbReference>
<feature type="domain" description="OTU" evidence="2">
    <location>
        <begin position="346"/>
        <end position="466"/>
    </location>
</feature>
<dbReference type="Gene3D" id="3.90.70.80">
    <property type="match status" value="1"/>
</dbReference>
<feature type="compositionally biased region" description="Basic and acidic residues" evidence="1">
    <location>
        <begin position="278"/>
        <end position="298"/>
    </location>
</feature>
<feature type="region of interest" description="Disordered" evidence="1">
    <location>
        <begin position="167"/>
        <end position="245"/>
    </location>
</feature>
<keyword evidence="4" id="KW-1185">Reference proteome</keyword>
<protein>
    <recommendedName>
        <fullName evidence="2">OTU domain-containing protein</fullName>
    </recommendedName>
</protein>
<dbReference type="InterPro" id="IPR003323">
    <property type="entry name" value="OTU_dom"/>
</dbReference>
<evidence type="ECO:0000313" key="4">
    <source>
        <dbReference type="Proteomes" id="UP001189429"/>
    </source>
</evidence>
<organism evidence="3 4">
    <name type="scientific">Prorocentrum cordatum</name>
    <dbReference type="NCBI Taxonomy" id="2364126"/>
    <lineage>
        <taxon>Eukaryota</taxon>
        <taxon>Sar</taxon>
        <taxon>Alveolata</taxon>
        <taxon>Dinophyceae</taxon>
        <taxon>Prorocentrales</taxon>
        <taxon>Prorocentraceae</taxon>
        <taxon>Prorocentrum</taxon>
    </lineage>
</organism>
<dbReference type="InterPro" id="IPR038765">
    <property type="entry name" value="Papain-like_cys_pep_sf"/>
</dbReference>
<evidence type="ECO:0000259" key="2">
    <source>
        <dbReference type="Pfam" id="PF02338"/>
    </source>
</evidence>
<feature type="region of interest" description="Disordered" evidence="1">
    <location>
        <begin position="259"/>
        <end position="298"/>
    </location>
</feature>
<name>A0ABN9SMI8_9DINO</name>
<feature type="compositionally biased region" description="Basic and acidic residues" evidence="1">
    <location>
        <begin position="658"/>
        <end position="668"/>
    </location>
</feature>
<dbReference type="EMBL" id="CAUYUJ010012002">
    <property type="protein sequence ID" value="CAK0833030.1"/>
    <property type="molecule type" value="Genomic_DNA"/>
</dbReference>
<accession>A0ABN9SMI8</accession>